<dbReference type="GO" id="GO:0009055">
    <property type="term" value="F:electron transfer activity"/>
    <property type="evidence" value="ECO:0007669"/>
    <property type="project" value="InterPro"/>
</dbReference>
<evidence type="ECO:0000256" key="4">
    <source>
        <dbReference type="ARBA" id="ARBA00023157"/>
    </source>
</evidence>
<evidence type="ECO:0000256" key="3">
    <source>
        <dbReference type="ARBA" id="ARBA00023004"/>
    </source>
</evidence>
<dbReference type="Proteomes" id="UP000033121">
    <property type="component" value="Unassembled WGS sequence"/>
</dbReference>
<proteinExistence type="predicted"/>
<dbReference type="GO" id="GO:0005507">
    <property type="term" value="F:copper ion binding"/>
    <property type="evidence" value="ECO:0007669"/>
    <property type="project" value="InterPro"/>
</dbReference>
<dbReference type="STRING" id="1220578.FPE01S_01_01800"/>
<sequence length="444" mass="50556">MKTLHSKLITLFGSLFLCAVAYTQTPTYYDDIEPIIMANCAPCHKPGEAGPFSLLTYQDVAKRASFIRDVVQSRFMPPWKADNSYVHFANDRSLSDKDIQKIVQWVDAKAPAGKRKSGTPAPEQNIVTGTTYPRKPDMVLQMSDSFVISGGNYEQYVIFKLPFELKDSFNVEAIEFIANNKKLVHHVNYAIHPVLDESIDMSKSVPLVNLTDGNRRLFDQYQPYRKTITYYGGWIPGARYESYPGDFGWVMPKRGVILMTVHFSPIPENETFRGGVNLFFKKTKVKRPVKVVSFGSGGIGEGQIDPIFYIKANEKQTFTLDVSNPNEDQSLLYVWPHMHLIGKVFKAYAITPAKDTVRLVNIPDWDFRWQEVYRFEKPVRIPKGSVIHIEGTYDNTADNPFNPNSPPKTIFSRGDMKTTDEMMTLMVIFVPYQPGDENINLKSE</sequence>
<accession>A0A0E9MUK4</accession>
<keyword evidence="1 5" id="KW-0349">Heme</keyword>
<dbReference type="Gene3D" id="2.60.120.230">
    <property type="match status" value="1"/>
</dbReference>
<name>A0A0E9MUK4_9BACT</name>
<dbReference type="GO" id="GO:0020037">
    <property type="term" value="F:heme binding"/>
    <property type="evidence" value="ECO:0007669"/>
    <property type="project" value="InterPro"/>
</dbReference>
<dbReference type="InterPro" id="IPR009056">
    <property type="entry name" value="Cyt_c-like_dom"/>
</dbReference>
<keyword evidence="9" id="KW-1185">Reference proteome</keyword>
<dbReference type="InterPro" id="IPR036939">
    <property type="entry name" value="Cu2_ascorb_mOase_N_sf"/>
</dbReference>
<evidence type="ECO:0000313" key="8">
    <source>
        <dbReference type="EMBL" id="GAO41168.1"/>
    </source>
</evidence>
<evidence type="ECO:0000256" key="6">
    <source>
        <dbReference type="SAM" id="SignalP"/>
    </source>
</evidence>
<keyword evidence="4" id="KW-1015">Disulfide bond</keyword>
<keyword evidence="2 5" id="KW-0479">Metal-binding</keyword>
<reference evidence="8 9" key="1">
    <citation type="submission" date="2015-04" db="EMBL/GenBank/DDBJ databases">
        <title>Whole genome shotgun sequence of Flavihumibacter petaseus NBRC 106054.</title>
        <authorList>
            <person name="Miyazawa S."/>
            <person name="Hosoyama A."/>
            <person name="Hashimoto M."/>
            <person name="Noguchi M."/>
            <person name="Tsuchikane K."/>
            <person name="Ohji S."/>
            <person name="Yamazoe A."/>
            <person name="Ichikawa N."/>
            <person name="Kimura A."/>
            <person name="Fujita N."/>
        </authorList>
    </citation>
    <scope>NUCLEOTIDE SEQUENCE [LARGE SCALE GENOMIC DNA]</scope>
    <source>
        <strain evidence="8 9">NBRC 106054</strain>
    </source>
</reference>
<dbReference type="InterPro" id="IPR036909">
    <property type="entry name" value="Cyt_c-like_dom_sf"/>
</dbReference>
<evidence type="ECO:0000256" key="2">
    <source>
        <dbReference type="ARBA" id="ARBA00022723"/>
    </source>
</evidence>
<evidence type="ECO:0000256" key="5">
    <source>
        <dbReference type="PROSITE-ProRule" id="PRU00433"/>
    </source>
</evidence>
<dbReference type="EMBL" id="BBWV01000001">
    <property type="protein sequence ID" value="GAO41168.1"/>
    <property type="molecule type" value="Genomic_DNA"/>
</dbReference>
<feature type="domain" description="Cytochrome c" evidence="7">
    <location>
        <begin position="27"/>
        <end position="110"/>
    </location>
</feature>
<comment type="caution">
    <text evidence="8">The sequence shown here is derived from an EMBL/GenBank/DDBJ whole genome shotgun (WGS) entry which is preliminary data.</text>
</comment>
<dbReference type="InterPro" id="IPR014784">
    <property type="entry name" value="Cu2_ascorb_mOase-like_C"/>
</dbReference>
<protein>
    <recommendedName>
        <fullName evidence="7">Cytochrome c domain-containing protein</fullName>
    </recommendedName>
</protein>
<dbReference type="Gene3D" id="2.60.120.310">
    <property type="entry name" value="Copper type II, ascorbate-dependent monooxygenase, N-terminal domain"/>
    <property type="match status" value="1"/>
</dbReference>
<dbReference type="GO" id="GO:0016715">
    <property type="term" value="F:oxidoreductase activity, acting on paired donors, with incorporation or reduction of molecular oxygen, reduced ascorbate as one donor, and incorporation of one atom of oxygen"/>
    <property type="evidence" value="ECO:0007669"/>
    <property type="project" value="InterPro"/>
</dbReference>
<organism evidence="8 9">
    <name type="scientific">Flavihumibacter petaseus NBRC 106054</name>
    <dbReference type="NCBI Taxonomy" id="1220578"/>
    <lineage>
        <taxon>Bacteria</taxon>
        <taxon>Pseudomonadati</taxon>
        <taxon>Bacteroidota</taxon>
        <taxon>Chitinophagia</taxon>
        <taxon>Chitinophagales</taxon>
        <taxon>Chitinophagaceae</taxon>
        <taxon>Flavihumibacter</taxon>
    </lineage>
</organism>
<keyword evidence="6" id="KW-0732">Signal</keyword>
<evidence type="ECO:0000313" key="9">
    <source>
        <dbReference type="Proteomes" id="UP000033121"/>
    </source>
</evidence>
<keyword evidence="3 5" id="KW-0408">Iron</keyword>
<dbReference type="SUPFAM" id="SSF46626">
    <property type="entry name" value="Cytochrome c"/>
    <property type="match status" value="1"/>
</dbReference>
<evidence type="ECO:0000259" key="7">
    <source>
        <dbReference type="PROSITE" id="PS51007"/>
    </source>
</evidence>
<dbReference type="InterPro" id="IPR008977">
    <property type="entry name" value="PHM/PNGase_F_dom_sf"/>
</dbReference>
<dbReference type="RefSeq" id="WP_046367079.1">
    <property type="nucleotide sequence ID" value="NZ_BBWV01000001.1"/>
</dbReference>
<dbReference type="SUPFAM" id="SSF49742">
    <property type="entry name" value="PHM/PNGase F"/>
    <property type="match status" value="2"/>
</dbReference>
<feature type="signal peptide" evidence="6">
    <location>
        <begin position="1"/>
        <end position="23"/>
    </location>
</feature>
<gene>
    <name evidence="8" type="ORF">FPE01S_01_01800</name>
</gene>
<dbReference type="PROSITE" id="PS51007">
    <property type="entry name" value="CYTC"/>
    <property type="match status" value="1"/>
</dbReference>
<dbReference type="Gene3D" id="1.10.760.10">
    <property type="entry name" value="Cytochrome c-like domain"/>
    <property type="match status" value="1"/>
</dbReference>
<feature type="chain" id="PRO_5002429793" description="Cytochrome c domain-containing protein" evidence="6">
    <location>
        <begin position="24"/>
        <end position="444"/>
    </location>
</feature>
<evidence type="ECO:0000256" key="1">
    <source>
        <dbReference type="ARBA" id="ARBA00022617"/>
    </source>
</evidence>
<dbReference type="AlphaFoldDB" id="A0A0E9MUK4"/>
<dbReference type="OrthoDB" id="9786191at2"/>